<dbReference type="Proteomes" id="UP001221757">
    <property type="component" value="Unassembled WGS sequence"/>
</dbReference>
<feature type="region of interest" description="Disordered" evidence="1">
    <location>
        <begin position="188"/>
        <end position="210"/>
    </location>
</feature>
<name>A0AAD7E1K6_MYCRO</name>
<organism evidence="2 3">
    <name type="scientific">Mycena rosella</name>
    <name type="common">Pink bonnet</name>
    <name type="synonym">Agaricus rosellus</name>
    <dbReference type="NCBI Taxonomy" id="1033263"/>
    <lineage>
        <taxon>Eukaryota</taxon>
        <taxon>Fungi</taxon>
        <taxon>Dikarya</taxon>
        <taxon>Basidiomycota</taxon>
        <taxon>Agaricomycotina</taxon>
        <taxon>Agaricomycetes</taxon>
        <taxon>Agaricomycetidae</taxon>
        <taxon>Agaricales</taxon>
        <taxon>Marasmiineae</taxon>
        <taxon>Mycenaceae</taxon>
        <taxon>Mycena</taxon>
    </lineage>
</organism>
<dbReference type="CDD" id="cd21037">
    <property type="entry name" value="MLKL_NTD"/>
    <property type="match status" value="1"/>
</dbReference>
<accession>A0AAD7E1K6</accession>
<dbReference type="InterPro" id="IPR059179">
    <property type="entry name" value="MLKL-like_MCAfunc"/>
</dbReference>
<comment type="caution">
    <text evidence="2">The sequence shown here is derived from an EMBL/GenBank/DDBJ whole genome shotgun (WGS) entry which is preliminary data.</text>
</comment>
<dbReference type="AlphaFoldDB" id="A0AAD7E1K6"/>
<gene>
    <name evidence="2" type="ORF">B0H17DRAFT_118894</name>
</gene>
<protein>
    <submittedName>
        <fullName evidence="2">Uncharacterized protein</fullName>
    </submittedName>
</protein>
<sequence>MSVVFTDNGGVEWQDIDQQQGFWSSLRKLSSPSRVRTETWERTRLHVRRALEILKGFRAETLDYIASILQDISGWNTAVTTKVNELALNLVELYVTLLISMAPEVKNLPPEVFEQLAGILTRVRDLVEHRSRLSLTQRYIRRKQFRKEITFHRRALINVLAPCSKSTAVRRNFIIESQIRLDEAHSTLHGSMHDHPGRALTDSPDGEDARSVSSTLEADDGISIVRRTKRGSVARSSDGESVKYPARIFHPMTLTQNIGSPATTATLVSTLSSESIETPEHVEGPRLADVLEVPSEDAVVETPQVPTGPNIASEEAPALEPTPSPLSTKSHFPILYLPTPSDAGPSNASAFRCEDATALEDDLPEGGVTVSVHSPDGAVAWVELHYDDPLLETLRARGFSGPIAVQLSPAESALAVFGSIADELIPQLARELAQASGFAVMVRSRKDNPVAGFTQPEIETPPAKGPVTVSVAPVARLRGGAGEPDDDEEERYMTPQWEGKYHNTTVDLKLKMNEATAYDVKVCAYTKFKTQPADHANSSKVGPRPEVLSSVSLEVKLRRGETMLDRSFSNIGFLVHRPQSIVKCDFLDFGYSPPDVKLKRTNQTSTAVSGGGGVSLTGVVPTFSGNASYTRTGGDTLESADEKPMPRCEMRYDLGKGWERVDADDLGKDFESYDITWRPASDRDNVAHEMYVEFGLGMHLRQDELAEGLPPISFVLRNQIMVWVSDPALHSKGRGILLLTSVRESVRLSFSC</sequence>
<evidence type="ECO:0000313" key="2">
    <source>
        <dbReference type="EMBL" id="KAJ7702699.1"/>
    </source>
</evidence>
<evidence type="ECO:0000313" key="3">
    <source>
        <dbReference type="Proteomes" id="UP001221757"/>
    </source>
</evidence>
<evidence type="ECO:0000256" key="1">
    <source>
        <dbReference type="SAM" id="MobiDB-lite"/>
    </source>
</evidence>
<keyword evidence="3" id="KW-1185">Reference proteome</keyword>
<proteinExistence type="predicted"/>
<feature type="region of interest" description="Disordered" evidence="1">
    <location>
        <begin position="299"/>
        <end position="325"/>
    </location>
</feature>
<dbReference type="EMBL" id="JARKIE010000014">
    <property type="protein sequence ID" value="KAJ7702699.1"/>
    <property type="molecule type" value="Genomic_DNA"/>
</dbReference>
<reference evidence="2" key="1">
    <citation type="submission" date="2023-03" db="EMBL/GenBank/DDBJ databases">
        <title>Massive genome expansion in bonnet fungi (Mycena s.s.) driven by repeated elements and novel gene families across ecological guilds.</title>
        <authorList>
            <consortium name="Lawrence Berkeley National Laboratory"/>
            <person name="Harder C.B."/>
            <person name="Miyauchi S."/>
            <person name="Viragh M."/>
            <person name="Kuo A."/>
            <person name="Thoen E."/>
            <person name="Andreopoulos B."/>
            <person name="Lu D."/>
            <person name="Skrede I."/>
            <person name="Drula E."/>
            <person name="Henrissat B."/>
            <person name="Morin E."/>
            <person name="Kohler A."/>
            <person name="Barry K."/>
            <person name="LaButti K."/>
            <person name="Morin E."/>
            <person name="Salamov A."/>
            <person name="Lipzen A."/>
            <person name="Mereny Z."/>
            <person name="Hegedus B."/>
            <person name="Baldrian P."/>
            <person name="Stursova M."/>
            <person name="Weitz H."/>
            <person name="Taylor A."/>
            <person name="Grigoriev I.V."/>
            <person name="Nagy L.G."/>
            <person name="Martin F."/>
            <person name="Kauserud H."/>
        </authorList>
    </citation>
    <scope>NUCLEOTIDE SEQUENCE</scope>
    <source>
        <strain evidence="2">CBHHK067</strain>
    </source>
</reference>
<feature type="compositionally biased region" description="Basic and acidic residues" evidence="1">
    <location>
        <begin position="188"/>
        <end position="197"/>
    </location>
</feature>